<comment type="caution">
    <text evidence="1">The sequence shown here is derived from an EMBL/GenBank/DDBJ whole genome shotgun (WGS) entry which is preliminary data.</text>
</comment>
<accession>A0A1U7IJP2</accession>
<organism evidence="1 2">
    <name type="scientific">[Phormidium ambiguum] IAM M-71</name>
    <dbReference type="NCBI Taxonomy" id="454136"/>
    <lineage>
        <taxon>Bacteria</taxon>
        <taxon>Bacillati</taxon>
        <taxon>Cyanobacteriota</taxon>
        <taxon>Cyanophyceae</taxon>
        <taxon>Oscillatoriophycideae</taxon>
        <taxon>Aerosakkonematales</taxon>
        <taxon>Aerosakkonemataceae</taxon>
        <taxon>Floridanema</taxon>
    </lineage>
</organism>
<dbReference type="EMBL" id="MRCE01000012">
    <property type="protein sequence ID" value="OKH37335.1"/>
    <property type="molecule type" value="Genomic_DNA"/>
</dbReference>
<gene>
    <name evidence="1" type="ORF">NIES2119_13870</name>
</gene>
<sequence length="365" mass="41520">MFLGNTPNQNPGLFGLKYSNRDFTQKEAWGKNCFNSSFPAALCSYLHSKSLENIYIKLNSNLKVEHSSISNANFYGIDPNSDNLFYAFETQFTPYQQYLIGTLPGVDLVTQAKDIGSCLQAIEIKLTALPDNTTCDLAEDYYGCEIVVRPDTIVYLACSIVDNFRLNPSLISSLIDGNFSEISDWTEPNSVIPYIPDMINVIDSIALAILENQKPFLMQPIWKTQGKSPKLSEHCLDVFVWSDLAFTRLFIDLAKLEISTFGRIRAIARHTRTIIWLFRMLYDFSVNGSFNHKRIIDALSYNTKNDKAFAVSGRLTHVYMRSEALRQPRIQKQEIKRIILGGGQNLLSPERRFDAIIYNSPDIFD</sequence>
<evidence type="ECO:0000313" key="1">
    <source>
        <dbReference type="EMBL" id="OKH37335.1"/>
    </source>
</evidence>
<dbReference type="GO" id="GO:0009307">
    <property type="term" value="P:DNA restriction-modification system"/>
    <property type="evidence" value="ECO:0007669"/>
    <property type="project" value="InterPro"/>
</dbReference>
<protein>
    <submittedName>
        <fullName evidence="1">Restriction endonuclease</fullName>
    </submittedName>
</protein>
<dbReference type="AlphaFoldDB" id="A0A1U7IJP2"/>
<name>A0A1U7IJP2_9CYAN</name>
<dbReference type="GO" id="GO:0009036">
    <property type="term" value="F:type II site-specific deoxyribonuclease activity"/>
    <property type="evidence" value="ECO:0007669"/>
    <property type="project" value="InterPro"/>
</dbReference>
<dbReference type="STRING" id="454136.NIES2119_13870"/>
<keyword evidence="1" id="KW-0255">Endonuclease</keyword>
<proteinExistence type="predicted"/>
<dbReference type="GO" id="GO:0003677">
    <property type="term" value="F:DNA binding"/>
    <property type="evidence" value="ECO:0007669"/>
    <property type="project" value="InterPro"/>
</dbReference>
<dbReference type="REBASE" id="190688">
    <property type="entry name" value="PamM71ORF13875P"/>
</dbReference>
<dbReference type="InterPro" id="IPR019044">
    <property type="entry name" value="Restrct_endonuc_II_HindVP"/>
</dbReference>
<evidence type="ECO:0000313" key="2">
    <source>
        <dbReference type="Proteomes" id="UP000185860"/>
    </source>
</evidence>
<dbReference type="Pfam" id="PF09519">
    <property type="entry name" value="RE_HindVP"/>
    <property type="match status" value="1"/>
</dbReference>
<keyword evidence="1" id="KW-0378">Hydrolase</keyword>
<keyword evidence="1" id="KW-0540">Nuclease</keyword>
<dbReference type="Proteomes" id="UP000185860">
    <property type="component" value="Unassembled WGS sequence"/>
</dbReference>
<reference evidence="1 2" key="1">
    <citation type="submission" date="2016-11" db="EMBL/GenBank/DDBJ databases">
        <title>Draft Genome Sequences of Nine Cyanobacterial Strains from Diverse Habitats.</title>
        <authorList>
            <person name="Zhu T."/>
            <person name="Hou S."/>
            <person name="Lu X."/>
            <person name="Hess W.R."/>
        </authorList>
    </citation>
    <scope>NUCLEOTIDE SEQUENCE [LARGE SCALE GENOMIC DNA]</scope>
    <source>
        <strain evidence="1 2">IAM M-71</strain>
    </source>
</reference>
<dbReference type="OrthoDB" id="1100091at2"/>
<dbReference type="RefSeq" id="WP_073594084.1">
    <property type="nucleotide sequence ID" value="NZ_MRCE01000012.1"/>
</dbReference>